<dbReference type="AlphaFoldDB" id="A0A0M0BV85"/>
<dbReference type="EMBL" id="LFWV01000012">
    <property type="protein sequence ID" value="KON32086.1"/>
    <property type="molecule type" value="Genomic_DNA"/>
</dbReference>
<evidence type="ECO:0000313" key="2">
    <source>
        <dbReference type="Proteomes" id="UP000054016"/>
    </source>
</evidence>
<gene>
    <name evidence="1" type="ORF">AC478_01340</name>
</gene>
<dbReference type="Proteomes" id="UP000054016">
    <property type="component" value="Unassembled WGS sequence"/>
</dbReference>
<name>A0A0M0BV85_9ARCH</name>
<proteinExistence type="predicted"/>
<comment type="caution">
    <text evidence="1">The sequence shown here is derived from an EMBL/GenBank/DDBJ whole genome shotgun (WGS) entry which is preliminary data.</text>
</comment>
<evidence type="ECO:0000313" key="1">
    <source>
        <dbReference type="EMBL" id="KON32086.1"/>
    </source>
</evidence>
<accession>A0A0M0BV85</accession>
<organism evidence="1 2">
    <name type="scientific">miscellaneous Crenarchaeota group-1 archaeon SG8-32-3</name>
    <dbReference type="NCBI Taxonomy" id="1685125"/>
    <lineage>
        <taxon>Archaea</taxon>
        <taxon>Candidatus Bathyarchaeota</taxon>
        <taxon>MCG-1</taxon>
    </lineage>
</organism>
<protein>
    <submittedName>
        <fullName evidence="1">Uncharacterized protein</fullName>
    </submittedName>
</protein>
<sequence length="80" mass="9351">MDFTQKMDLHRKISTTLFKCLNKNLKISVVDNQKQGYVLKIKKESAKKCCNCCCVRILSKQNNLRVTEDDSYLTIYSTRI</sequence>
<reference evidence="2" key="1">
    <citation type="submission" date="2015-06" db="EMBL/GenBank/DDBJ databases">
        <title>New insights into the roles of widespread benthic archaea in carbon and nitrogen cycling.</title>
        <authorList>
            <person name="Lazar C.S."/>
            <person name="Baker B.J."/>
            <person name="Seitz K.W."/>
            <person name="Hyde A.S."/>
            <person name="Dick G.J."/>
            <person name="Hinrichs K.-U."/>
            <person name="Teske A.P."/>
        </authorList>
    </citation>
    <scope>NUCLEOTIDE SEQUENCE [LARGE SCALE GENOMIC DNA]</scope>
</reference>